<protein>
    <submittedName>
        <fullName evidence="4">ABC transporter substrate-binding protein</fullName>
    </submittedName>
</protein>
<dbReference type="EMBL" id="JBBMER010000001">
    <property type="protein sequence ID" value="MEQ2378411.1"/>
    <property type="molecule type" value="Genomic_DNA"/>
</dbReference>
<reference evidence="4 5" key="1">
    <citation type="submission" date="2024-03" db="EMBL/GenBank/DDBJ databases">
        <title>Human intestinal bacterial collection.</title>
        <authorList>
            <person name="Pauvert C."/>
            <person name="Hitch T.C.A."/>
            <person name="Clavel T."/>
        </authorList>
    </citation>
    <scope>NUCLEOTIDE SEQUENCE [LARGE SCALE GENOMIC DNA]</scope>
    <source>
        <strain evidence="4 5">CLA-AA-H255</strain>
    </source>
</reference>
<evidence type="ECO:0000313" key="5">
    <source>
        <dbReference type="Proteomes" id="UP001442364"/>
    </source>
</evidence>
<keyword evidence="5" id="KW-1185">Reference proteome</keyword>
<dbReference type="Pfam" id="PF01497">
    <property type="entry name" value="Peripla_BP_2"/>
    <property type="match status" value="1"/>
</dbReference>
<dbReference type="InterPro" id="IPR050902">
    <property type="entry name" value="ABC_Transporter_SBP"/>
</dbReference>
<dbReference type="Proteomes" id="UP001442364">
    <property type="component" value="Unassembled WGS sequence"/>
</dbReference>
<gene>
    <name evidence="4" type="ORF">WMO14_00735</name>
</gene>
<dbReference type="Gene3D" id="3.40.50.1980">
    <property type="entry name" value="Nitrogenase molybdenum iron protein domain"/>
    <property type="match status" value="2"/>
</dbReference>
<dbReference type="PROSITE" id="PS51257">
    <property type="entry name" value="PROKAR_LIPOPROTEIN"/>
    <property type="match status" value="1"/>
</dbReference>
<feature type="domain" description="Fe/B12 periplasmic-binding" evidence="3">
    <location>
        <begin position="100"/>
        <end position="382"/>
    </location>
</feature>
<evidence type="ECO:0000313" key="4">
    <source>
        <dbReference type="EMBL" id="MEQ2378411.1"/>
    </source>
</evidence>
<proteinExistence type="inferred from homology"/>
<dbReference type="PANTHER" id="PTHR30535">
    <property type="entry name" value="VITAMIN B12-BINDING PROTEIN"/>
    <property type="match status" value="1"/>
</dbReference>
<feature type="signal peptide" evidence="2">
    <location>
        <begin position="1"/>
        <end position="23"/>
    </location>
</feature>
<dbReference type="RefSeq" id="WP_242854107.1">
    <property type="nucleotide sequence ID" value="NZ_DAWECI010000016.1"/>
</dbReference>
<feature type="chain" id="PRO_5046828567" evidence="2">
    <location>
        <begin position="24"/>
        <end position="391"/>
    </location>
</feature>
<name>A0ABV1BVH5_9FIRM</name>
<dbReference type="InterPro" id="IPR002491">
    <property type="entry name" value="ABC_transptr_periplasmic_BD"/>
</dbReference>
<dbReference type="SUPFAM" id="SSF53807">
    <property type="entry name" value="Helical backbone' metal receptor"/>
    <property type="match status" value="1"/>
</dbReference>
<keyword evidence="2" id="KW-0732">Signal</keyword>
<dbReference type="PROSITE" id="PS50983">
    <property type="entry name" value="FE_B12_PBP"/>
    <property type="match status" value="1"/>
</dbReference>
<evidence type="ECO:0000256" key="1">
    <source>
        <dbReference type="ARBA" id="ARBA00008814"/>
    </source>
</evidence>
<evidence type="ECO:0000259" key="3">
    <source>
        <dbReference type="PROSITE" id="PS50983"/>
    </source>
</evidence>
<organism evidence="4 5">
    <name type="scientific">[Lactobacillus] rogosae</name>
    <dbReference type="NCBI Taxonomy" id="706562"/>
    <lineage>
        <taxon>Bacteria</taxon>
        <taxon>Bacillati</taxon>
        <taxon>Bacillota</taxon>
        <taxon>Clostridia</taxon>
        <taxon>Lachnospirales</taxon>
        <taxon>Lachnospiraceae</taxon>
        <taxon>Lachnospira</taxon>
    </lineage>
</organism>
<comment type="similarity">
    <text evidence="1">Belongs to the bacterial solute-binding protein 8 family.</text>
</comment>
<evidence type="ECO:0000256" key="2">
    <source>
        <dbReference type="SAM" id="SignalP"/>
    </source>
</evidence>
<comment type="caution">
    <text evidence="4">The sequence shown here is derived from an EMBL/GenBank/DDBJ whole genome shotgun (WGS) entry which is preliminary data.</text>
</comment>
<accession>A0ABV1BVH5</accession>
<dbReference type="PANTHER" id="PTHR30535:SF34">
    <property type="entry name" value="MOLYBDATE-BINDING PROTEIN MOLA"/>
    <property type="match status" value="1"/>
</dbReference>
<sequence length="391" mass="43038">MKKKRFLSLLLTIVMLVSTLAMSGCGTQNQSANGNYDGELVYDHSMELQYAKLFSVDYYKGGYKLITITNRDEDTAIVSKQSKLLLVPEGMSTPSGIDSDTVVLNAPVTNMLVSSTPVTSLMSASDCLDSISQVTYEKKSWYIDAVKQAFDDGKLTYVGDYKAPDYETIIAGAPTLAIFSTMLTSVPDVAEKLKELGINYILDQSTYEDHPLGRVEWAKLYAALCDKEESATQMYNAQAAYVDTLSKAENTGKSVAVFYITSKGKLYVRNAGDYLAQMVNIAGGNYVFSDLNTDKTGTQEMGIESFYEKAKDADYVIYVWNLGGKPSTLSDFTGYNSVLSDLKAVKDGNVWCTTPDFFQIADTIGSMINDINLMLNADSNTTELTYLKKLQ</sequence>